<feature type="transmembrane region" description="Helical" evidence="20">
    <location>
        <begin position="290"/>
        <end position="308"/>
    </location>
</feature>
<keyword evidence="2" id="KW-1003">Cell membrane</keyword>
<comment type="function">
    <text evidence="19">Forms serotonin (5-hydroxytryptamine/5-HT3)-activated cation-selective channel complexes, which when activated cause fast, depolarizing responses in neurons.</text>
</comment>
<evidence type="ECO:0000313" key="23">
    <source>
        <dbReference type="EMBL" id="KAB1284196.1"/>
    </source>
</evidence>
<evidence type="ECO:0000256" key="16">
    <source>
        <dbReference type="ARBA" id="ARBA00034430"/>
    </source>
</evidence>
<dbReference type="SUPFAM" id="SSF90112">
    <property type="entry name" value="Neurotransmitter-gated ion-channel transmembrane pore"/>
    <property type="match status" value="1"/>
</dbReference>
<keyword evidence="12" id="KW-0628">Postsynaptic cell membrane</keyword>
<keyword evidence="1 20" id="KW-0813">Transport</keyword>
<dbReference type="Pfam" id="PF02932">
    <property type="entry name" value="Neur_chan_memb"/>
    <property type="match status" value="1"/>
</dbReference>
<name>A0A5N4EMV8_CAMDR</name>
<comment type="similarity">
    <text evidence="20">Belongs to the ligand-gated ion channel (TC 1.A.9) family.</text>
</comment>
<dbReference type="Proteomes" id="UP000299084">
    <property type="component" value="Unassembled WGS sequence"/>
</dbReference>
<dbReference type="PROSITE" id="PS00236">
    <property type="entry name" value="NEUROTR_ION_CHANNEL"/>
    <property type="match status" value="1"/>
</dbReference>
<keyword evidence="9" id="KW-1015">Disulfide bond</keyword>
<evidence type="ECO:0000256" key="14">
    <source>
        <dbReference type="ARBA" id="ARBA00023303"/>
    </source>
</evidence>
<comment type="subcellular location">
    <subcellularLocation>
        <location evidence="15">Postsynaptic cell membrane</location>
        <topology evidence="15">Multi-pass membrane protein</topology>
    </subcellularLocation>
</comment>
<keyword evidence="4" id="KW-0732">Signal</keyword>
<keyword evidence="10 23" id="KW-0675">Receptor</keyword>
<keyword evidence="5 20" id="KW-1133">Transmembrane helix</keyword>
<evidence type="ECO:0000256" key="3">
    <source>
        <dbReference type="ARBA" id="ARBA00022692"/>
    </source>
</evidence>
<dbReference type="InterPro" id="IPR049944">
    <property type="entry name" value="LGIC_TM_5-HT3"/>
</dbReference>
<feature type="domain" description="Neurotransmitter-gated ion-channel transmembrane" evidence="22">
    <location>
        <begin position="238"/>
        <end position="322"/>
    </location>
</feature>
<dbReference type="InterPro" id="IPR006201">
    <property type="entry name" value="Neur_channel"/>
</dbReference>
<dbReference type="PANTHER" id="PTHR18945">
    <property type="entry name" value="NEUROTRANSMITTER GATED ION CHANNEL"/>
    <property type="match status" value="1"/>
</dbReference>
<evidence type="ECO:0000256" key="4">
    <source>
        <dbReference type="ARBA" id="ARBA00022729"/>
    </source>
</evidence>
<evidence type="ECO:0000256" key="19">
    <source>
        <dbReference type="ARBA" id="ARBA00037540"/>
    </source>
</evidence>
<comment type="caution">
    <text evidence="20">Lacks conserved residue(s) required for the propagation of feature annotation.</text>
</comment>
<dbReference type="InterPro" id="IPR036734">
    <property type="entry name" value="Neur_chan_lig-bd_sf"/>
</dbReference>
<dbReference type="InterPro" id="IPR018000">
    <property type="entry name" value="Neurotransmitter_ion_chnl_CS"/>
</dbReference>
<feature type="transmembrane region" description="Helical" evidence="20">
    <location>
        <begin position="233"/>
        <end position="255"/>
    </location>
</feature>
<dbReference type="GO" id="GO:0004888">
    <property type="term" value="F:transmembrane signaling receptor activity"/>
    <property type="evidence" value="ECO:0007669"/>
    <property type="project" value="InterPro"/>
</dbReference>
<dbReference type="SUPFAM" id="SSF63712">
    <property type="entry name" value="Nicotinic receptor ligand binding domain-like"/>
    <property type="match status" value="1"/>
</dbReference>
<dbReference type="Gene3D" id="1.20.58.390">
    <property type="entry name" value="Neurotransmitter-gated ion-channel transmembrane domain"/>
    <property type="match status" value="1"/>
</dbReference>
<keyword evidence="3 20" id="KW-0812">Transmembrane</keyword>
<evidence type="ECO:0000256" key="9">
    <source>
        <dbReference type="ARBA" id="ARBA00023157"/>
    </source>
</evidence>
<keyword evidence="13" id="KW-1071">Ligand-gated ion channel</keyword>
<evidence type="ECO:0000256" key="11">
    <source>
        <dbReference type="ARBA" id="ARBA00023180"/>
    </source>
</evidence>
<dbReference type="PRINTS" id="PR00252">
    <property type="entry name" value="NRIONCHANNEL"/>
</dbReference>
<dbReference type="FunFam" id="2.70.170.10:FF:000017">
    <property type="entry name" value="5-hydroxytryptamine receptor 3A"/>
    <property type="match status" value="1"/>
</dbReference>
<gene>
    <name evidence="23" type="ORF">Cadr_000000492</name>
</gene>
<feature type="domain" description="Neurotransmitter-gated ion-channel ligand-binding" evidence="21">
    <location>
        <begin position="63"/>
        <end position="231"/>
    </location>
</feature>
<dbReference type="GO" id="GO:0005230">
    <property type="term" value="F:extracellular ligand-gated monoatomic ion channel activity"/>
    <property type="evidence" value="ECO:0007669"/>
    <property type="project" value="InterPro"/>
</dbReference>
<keyword evidence="6" id="KW-0770">Synapse</keyword>
<keyword evidence="11" id="KW-0325">Glycoprotein</keyword>
<comment type="catalytic activity">
    <reaction evidence="16">
        <text>K(+)(in) = K(+)(out)</text>
        <dbReference type="Rhea" id="RHEA:29463"/>
        <dbReference type="ChEBI" id="CHEBI:29103"/>
    </reaction>
</comment>
<keyword evidence="8 20" id="KW-0472">Membrane</keyword>
<evidence type="ECO:0000256" key="15">
    <source>
        <dbReference type="ARBA" id="ARBA00034104"/>
    </source>
</evidence>
<dbReference type="EMBL" id="JWIN03000001">
    <property type="protein sequence ID" value="KAB1284196.1"/>
    <property type="molecule type" value="Genomic_DNA"/>
</dbReference>
<evidence type="ECO:0000259" key="21">
    <source>
        <dbReference type="Pfam" id="PF02931"/>
    </source>
</evidence>
<keyword evidence="7 20" id="KW-0406">Ion transport</keyword>
<protein>
    <submittedName>
        <fullName evidence="23">5-hydroxytryptamine receptor 3C</fullName>
    </submittedName>
</protein>
<evidence type="ECO:0000256" key="10">
    <source>
        <dbReference type="ARBA" id="ARBA00023170"/>
    </source>
</evidence>
<evidence type="ECO:0000256" key="13">
    <source>
        <dbReference type="ARBA" id="ARBA00023286"/>
    </source>
</evidence>
<accession>A0A5N4EMV8</accession>
<evidence type="ECO:0000256" key="1">
    <source>
        <dbReference type="ARBA" id="ARBA00022448"/>
    </source>
</evidence>
<dbReference type="InterPro" id="IPR038050">
    <property type="entry name" value="Neuro_actylchol_rec"/>
</dbReference>
<evidence type="ECO:0000256" key="6">
    <source>
        <dbReference type="ARBA" id="ARBA00023018"/>
    </source>
</evidence>
<dbReference type="InterPro" id="IPR006202">
    <property type="entry name" value="Neur_chan_lig-bd"/>
</dbReference>
<dbReference type="GO" id="GO:0045211">
    <property type="term" value="C:postsynaptic membrane"/>
    <property type="evidence" value="ECO:0007669"/>
    <property type="project" value="UniProtKB-SubCell"/>
</dbReference>
<dbReference type="InterPro" id="IPR006029">
    <property type="entry name" value="Neurotrans-gated_channel_TM"/>
</dbReference>
<comment type="catalytic activity">
    <reaction evidence="17">
        <text>Na(+)(in) = Na(+)(out)</text>
        <dbReference type="Rhea" id="RHEA:34963"/>
        <dbReference type="ChEBI" id="CHEBI:29101"/>
    </reaction>
</comment>
<comment type="caution">
    <text evidence="23">The sequence shown here is derived from an EMBL/GenBank/DDBJ whole genome shotgun (WGS) entry which is preliminary data.</text>
</comment>
<dbReference type="AlphaFoldDB" id="A0A5N4EMV8"/>
<proteinExistence type="inferred from homology"/>
<evidence type="ECO:0000256" key="7">
    <source>
        <dbReference type="ARBA" id="ARBA00023065"/>
    </source>
</evidence>
<dbReference type="InterPro" id="IPR036719">
    <property type="entry name" value="Neuro-gated_channel_TM_sf"/>
</dbReference>
<comment type="catalytic activity">
    <reaction evidence="18">
        <text>Ca(2+)(in) = Ca(2+)(out)</text>
        <dbReference type="Rhea" id="RHEA:29671"/>
        <dbReference type="ChEBI" id="CHEBI:29108"/>
    </reaction>
</comment>
<evidence type="ECO:0000256" key="8">
    <source>
        <dbReference type="ARBA" id="ARBA00023136"/>
    </source>
</evidence>
<reference evidence="23 24" key="1">
    <citation type="journal article" date="2019" name="Mol. Ecol. Resour.">
        <title>Improving Illumina assemblies with Hi-C and long reads: an example with the North African dromedary.</title>
        <authorList>
            <person name="Elbers J.P."/>
            <person name="Rogers M.F."/>
            <person name="Perelman P.L."/>
            <person name="Proskuryakova A.A."/>
            <person name="Serdyukova N.A."/>
            <person name="Johnson W.E."/>
            <person name="Horin P."/>
            <person name="Corander J."/>
            <person name="Murphy D."/>
            <person name="Burger P.A."/>
        </authorList>
    </citation>
    <scope>NUCLEOTIDE SEQUENCE [LARGE SCALE GENOMIC DNA]</scope>
    <source>
        <strain evidence="23">Drom800</strain>
        <tissue evidence="23">Blood</tissue>
    </source>
</reference>
<dbReference type="Gene3D" id="2.70.170.10">
    <property type="entry name" value="Neurotransmitter-gated ion-channel ligand-binding domain"/>
    <property type="match status" value="1"/>
</dbReference>
<dbReference type="CDD" id="cd19063">
    <property type="entry name" value="LGIC_TM_5-HT3"/>
    <property type="match status" value="1"/>
</dbReference>
<evidence type="ECO:0000256" key="20">
    <source>
        <dbReference type="RuleBase" id="RU000687"/>
    </source>
</evidence>
<evidence type="ECO:0000256" key="12">
    <source>
        <dbReference type="ARBA" id="ARBA00023257"/>
    </source>
</evidence>
<sequence>MVHGAILQNKRQLEDDENAFPGTGDTFTINCSGFDQHGVDPATFQAVFDRKAFRPVTNLSLPTQVNISFTLSAILEVTWDNPFISWNPEECVGSHKVTVLAENLWLPDILIMESMDVDGAPAGLIAYVSSGGQIQYDRPVKVTSICNLDIFYFPFDQQNCTLSFRSFLYTVDSMLLGMAQELWMITDMSCNVIQTQGEWELLDIKKATLKMLMGRSLYDQITFYVAIRRRPRLYVINLLVPSSFLMAIDSLSFFLPAESENRAPFKITLLLGYNIFLLMMNDLLPASGTPLISVYFALCLSLMVVKPVEDHFITYMAPGHHPAPTHASLAPFPTSALHQPKEVLPCWAPEGKHRPGPQPAPCLVRGLSIAHASSSSISTSLLRPPALAPTTSQLNLTAHS</sequence>
<evidence type="ECO:0000259" key="22">
    <source>
        <dbReference type="Pfam" id="PF02932"/>
    </source>
</evidence>
<evidence type="ECO:0000256" key="17">
    <source>
        <dbReference type="ARBA" id="ARBA00036239"/>
    </source>
</evidence>
<evidence type="ECO:0000256" key="5">
    <source>
        <dbReference type="ARBA" id="ARBA00022989"/>
    </source>
</evidence>
<evidence type="ECO:0000313" key="24">
    <source>
        <dbReference type="Proteomes" id="UP000299084"/>
    </source>
</evidence>
<evidence type="ECO:0000256" key="18">
    <source>
        <dbReference type="ARBA" id="ARBA00036634"/>
    </source>
</evidence>
<evidence type="ECO:0000256" key="2">
    <source>
        <dbReference type="ARBA" id="ARBA00022475"/>
    </source>
</evidence>
<keyword evidence="14 20" id="KW-0407">Ion channel</keyword>
<organism evidence="23 24">
    <name type="scientific">Camelus dromedarius</name>
    <name type="common">Dromedary</name>
    <name type="synonym">Arabian camel</name>
    <dbReference type="NCBI Taxonomy" id="9838"/>
    <lineage>
        <taxon>Eukaryota</taxon>
        <taxon>Metazoa</taxon>
        <taxon>Chordata</taxon>
        <taxon>Craniata</taxon>
        <taxon>Vertebrata</taxon>
        <taxon>Euteleostomi</taxon>
        <taxon>Mammalia</taxon>
        <taxon>Eutheria</taxon>
        <taxon>Laurasiatheria</taxon>
        <taxon>Artiodactyla</taxon>
        <taxon>Tylopoda</taxon>
        <taxon>Camelidae</taxon>
        <taxon>Camelus</taxon>
    </lineage>
</organism>
<dbReference type="Pfam" id="PF02931">
    <property type="entry name" value="Neur_chan_LBD"/>
    <property type="match status" value="1"/>
</dbReference>
<keyword evidence="24" id="KW-1185">Reference proteome</keyword>